<evidence type="ECO:0008006" key="4">
    <source>
        <dbReference type="Google" id="ProtNLM"/>
    </source>
</evidence>
<keyword evidence="1" id="KW-0812">Transmembrane</keyword>
<keyword evidence="1" id="KW-0472">Membrane</keyword>
<dbReference type="AlphaFoldDB" id="A0A5C4XH81"/>
<gene>
    <name evidence="2" type="ORF">FHP24_16840</name>
</gene>
<reference evidence="2 3" key="1">
    <citation type="submission" date="2019-06" db="EMBL/GenBank/DDBJ databases">
        <title>The draft genome of Rhizobium smilacinae PTYR-5.</title>
        <authorList>
            <person name="Liu L."/>
            <person name="Li L."/>
            <person name="Zhang X."/>
        </authorList>
    </citation>
    <scope>NUCLEOTIDE SEQUENCE [LARGE SCALE GENOMIC DNA]</scope>
    <source>
        <strain evidence="2 3">PTYR-5</strain>
    </source>
</reference>
<organism evidence="2 3">
    <name type="scientific">Aliirhizobium smilacinae</name>
    <dbReference type="NCBI Taxonomy" id="1395944"/>
    <lineage>
        <taxon>Bacteria</taxon>
        <taxon>Pseudomonadati</taxon>
        <taxon>Pseudomonadota</taxon>
        <taxon>Alphaproteobacteria</taxon>
        <taxon>Hyphomicrobiales</taxon>
        <taxon>Rhizobiaceae</taxon>
        <taxon>Aliirhizobium</taxon>
    </lineage>
</organism>
<name>A0A5C4XH81_9HYPH</name>
<keyword evidence="3" id="KW-1185">Reference proteome</keyword>
<comment type="caution">
    <text evidence="2">The sequence shown here is derived from an EMBL/GenBank/DDBJ whole genome shotgun (WGS) entry which is preliminary data.</text>
</comment>
<accession>A0A5C4XH81</accession>
<feature type="transmembrane region" description="Helical" evidence="1">
    <location>
        <begin position="20"/>
        <end position="40"/>
    </location>
</feature>
<protein>
    <recommendedName>
        <fullName evidence="4">Pilus assembly protein</fullName>
    </recommendedName>
</protein>
<evidence type="ECO:0000256" key="1">
    <source>
        <dbReference type="SAM" id="Phobius"/>
    </source>
</evidence>
<dbReference type="RefSeq" id="WP_139677376.1">
    <property type="nucleotide sequence ID" value="NZ_VDMN01000003.1"/>
</dbReference>
<evidence type="ECO:0000313" key="2">
    <source>
        <dbReference type="EMBL" id="TNM62883.1"/>
    </source>
</evidence>
<dbReference type="EMBL" id="VDMN01000003">
    <property type="protein sequence ID" value="TNM62883.1"/>
    <property type="molecule type" value="Genomic_DNA"/>
</dbReference>
<proteinExistence type="predicted"/>
<dbReference type="Proteomes" id="UP000311605">
    <property type="component" value="Unassembled WGS sequence"/>
</dbReference>
<evidence type="ECO:0000313" key="3">
    <source>
        <dbReference type="Proteomes" id="UP000311605"/>
    </source>
</evidence>
<dbReference type="OrthoDB" id="7906840at2"/>
<keyword evidence="1" id="KW-1133">Transmembrane helix</keyword>
<sequence>MTRPYFAKRLLSNEAGTSGIEFALTVPVIILLFIGGATLYDLLRAYNRIVEANGIVADVVARQMTMDDAFFTKTYGAFAALQADKSMPNALRITSVIWKDGKYTADWTKKAGTTALLPEQKLDATTLPTIPSGDSLILVEGVTQYTALAALFGFGTVTYSENAFTRPRFAATVKGS</sequence>